<reference evidence="8 9" key="1">
    <citation type="submission" date="2017-09" db="EMBL/GenBank/DDBJ databases">
        <title>Depth-based differentiation of microbial function through sediment-hosted aquifers and enrichment of novel symbionts in the deep terrestrial subsurface.</title>
        <authorList>
            <person name="Probst A.J."/>
            <person name="Ladd B."/>
            <person name="Jarett J.K."/>
            <person name="Geller-Mcgrath D.E."/>
            <person name="Sieber C.M."/>
            <person name="Emerson J.B."/>
            <person name="Anantharaman K."/>
            <person name="Thomas B.C."/>
            <person name="Malmstrom R."/>
            <person name="Stieglmeier M."/>
            <person name="Klingl A."/>
            <person name="Woyke T."/>
            <person name="Ryan C.M."/>
            <person name="Banfield J.F."/>
        </authorList>
    </citation>
    <scope>NUCLEOTIDE SEQUENCE [LARGE SCALE GENOMIC DNA]</scope>
    <source>
        <strain evidence="8">CG11_big_fil_rev_8_21_14_0_20_42_13</strain>
    </source>
</reference>
<dbReference type="GO" id="GO:0005829">
    <property type="term" value="C:cytosol"/>
    <property type="evidence" value="ECO:0007669"/>
    <property type="project" value="TreeGrafter"/>
</dbReference>
<evidence type="ECO:0000313" key="9">
    <source>
        <dbReference type="Proteomes" id="UP000229641"/>
    </source>
</evidence>
<name>A0A2H0LXX7_9BACT</name>
<dbReference type="GO" id="GO:0003824">
    <property type="term" value="F:catalytic activity"/>
    <property type="evidence" value="ECO:0007669"/>
    <property type="project" value="InterPro"/>
</dbReference>
<evidence type="ECO:0000259" key="6">
    <source>
        <dbReference type="PROSITE" id="PS51332"/>
    </source>
</evidence>
<dbReference type="InterPro" id="IPR034466">
    <property type="entry name" value="Methyltransferase_Class_B"/>
</dbReference>
<dbReference type="EMBL" id="PCWA01000064">
    <property type="protein sequence ID" value="PIQ89212.1"/>
    <property type="molecule type" value="Genomic_DNA"/>
</dbReference>
<dbReference type="PROSITE" id="PS51918">
    <property type="entry name" value="RADICAL_SAM"/>
    <property type="match status" value="1"/>
</dbReference>
<evidence type="ECO:0000313" key="8">
    <source>
        <dbReference type="EMBL" id="PIQ89212.1"/>
    </source>
</evidence>
<dbReference type="Gene3D" id="3.40.50.280">
    <property type="entry name" value="Cobalamin-binding domain"/>
    <property type="match status" value="1"/>
</dbReference>
<evidence type="ECO:0000259" key="7">
    <source>
        <dbReference type="PROSITE" id="PS51918"/>
    </source>
</evidence>
<dbReference type="InterPro" id="IPR023404">
    <property type="entry name" value="rSAM_horseshoe"/>
</dbReference>
<dbReference type="SMART" id="SM00729">
    <property type="entry name" value="Elp3"/>
    <property type="match status" value="1"/>
</dbReference>
<dbReference type="CDD" id="cd01335">
    <property type="entry name" value="Radical_SAM"/>
    <property type="match status" value="1"/>
</dbReference>
<comment type="caution">
    <text evidence="8">The sequence shown here is derived from an EMBL/GenBank/DDBJ whole genome shotgun (WGS) entry which is preliminary data.</text>
</comment>
<dbReference type="InterPro" id="IPR007197">
    <property type="entry name" value="rSAM"/>
</dbReference>
<dbReference type="InterPro" id="IPR051198">
    <property type="entry name" value="BchE-like"/>
</dbReference>
<dbReference type="Gene3D" id="3.80.30.20">
    <property type="entry name" value="tm_1862 like domain"/>
    <property type="match status" value="1"/>
</dbReference>
<dbReference type="SFLD" id="SFLDG01082">
    <property type="entry name" value="B12-binding_domain_containing"/>
    <property type="match status" value="1"/>
</dbReference>
<dbReference type="Proteomes" id="UP000229641">
    <property type="component" value="Unassembled WGS sequence"/>
</dbReference>
<evidence type="ECO:0000256" key="4">
    <source>
        <dbReference type="ARBA" id="ARBA00023004"/>
    </source>
</evidence>
<proteinExistence type="predicted"/>
<accession>A0A2H0LXX7</accession>
<dbReference type="GO" id="GO:0051539">
    <property type="term" value="F:4 iron, 4 sulfur cluster binding"/>
    <property type="evidence" value="ECO:0007669"/>
    <property type="project" value="UniProtKB-KW"/>
</dbReference>
<evidence type="ECO:0000256" key="5">
    <source>
        <dbReference type="ARBA" id="ARBA00023014"/>
    </source>
</evidence>
<dbReference type="Pfam" id="PF04055">
    <property type="entry name" value="Radical_SAM"/>
    <property type="match status" value="1"/>
</dbReference>
<sequence>MRNHKIKGKIMKILFVMPKVGAWATHGKHVAPNQLYAHWAAYIREKGYEDVSVLDCKAMEILPDLMTEKVKEINPDIVVLGEQLHSYGGYAVVAHFNAAAKRIKEALPKTKIIFGGLWYSAMPKETLDANPAVDFVVMAEEEAFGDLIEAIDKKKDLSKISGVTSRIEGKIIMGPYRPLQMDLDKLPLPAYDLFPMDKYVGHTHWRPFVDMVTSRGCPSACTFCYEWDQYDPRSPSDFLKWRAKSPERVIEELNLLHNKYGVKVVVLQDDNFNTNPERVKKFCELKKAANNPIKWVSLGRAIDWVNCESILPLMKETGLFIGVFGIEVTTPEELKKIAKGITIDQIKKTIEILRRHNIAVVADIMMGFEDDNEQLVKQRYEFTDEVDPDILWIGYVTPSPNSPMWRMGMKKNWIDPAKINFLQWDFLHPVMPTNHLTIPQLGELGAWCMREFYSKPGRIHRILESDFDQLAKLCFKDVMAGVGKWEAGATKGEAHI</sequence>
<dbReference type="AlphaFoldDB" id="A0A2H0LXX7"/>
<dbReference type="PROSITE" id="PS51332">
    <property type="entry name" value="B12_BINDING"/>
    <property type="match status" value="1"/>
</dbReference>
<dbReference type="PANTHER" id="PTHR43409:SF16">
    <property type="entry name" value="SLR0320 PROTEIN"/>
    <property type="match status" value="1"/>
</dbReference>
<keyword evidence="4" id="KW-0408">Iron</keyword>
<dbReference type="SUPFAM" id="SSF102114">
    <property type="entry name" value="Radical SAM enzymes"/>
    <property type="match status" value="1"/>
</dbReference>
<dbReference type="SFLD" id="SFLDS00029">
    <property type="entry name" value="Radical_SAM"/>
    <property type="match status" value="1"/>
</dbReference>
<dbReference type="Pfam" id="PF02310">
    <property type="entry name" value="B12-binding"/>
    <property type="match status" value="1"/>
</dbReference>
<evidence type="ECO:0000256" key="1">
    <source>
        <dbReference type="ARBA" id="ARBA00001966"/>
    </source>
</evidence>
<feature type="domain" description="Radical SAM core" evidence="7">
    <location>
        <begin position="203"/>
        <end position="439"/>
    </location>
</feature>
<dbReference type="InterPro" id="IPR006638">
    <property type="entry name" value="Elp3/MiaA/NifB-like_rSAM"/>
</dbReference>
<dbReference type="SFLD" id="SFLDG01123">
    <property type="entry name" value="methyltransferase_(Class_B)"/>
    <property type="match status" value="1"/>
</dbReference>
<keyword evidence="5" id="KW-0411">Iron-sulfur</keyword>
<protein>
    <submittedName>
        <fullName evidence="8">Uncharacterized protein</fullName>
    </submittedName>
</protein>
<evidence type="ECO:0000256" key="3">
    <source>
        <dbReference type="ARBA" id="ARBA00022723"/>
    </source>
</evidence>
<dbReference type="GO" id="GO:0031419">
    <property type="term" value="F:cobalamin binding"/>
    <property type="evidence" value="ECO:0007669"/>
    <property type="project" value="InterPro"/>
</dbReference>
<dbReference type="InterPro" id="IPR058240">
    <property type="entry name" value="rSAM_sf"/>
</dbReference>
<gene>
    <name evidence="8" type="ORF">COV72_04215</name>
</gene>
<dbReference type="InterPro" id="IPR006158">
    <property type="entry name" value="Cobalamin-bd"/>
</dbReference>
<feature type="domain" description="B12-binding" evidence="6">
    <location>
        <begin position="18"/>
        <end position="158"/>
    </location>
</feature>
<dbReference type="PANTHER" id="PTHR43409">
    <property type="entry name" value="ANAEROBIC MAGNESIUM-PROTOPORPHYRIN IX MONOMETHYL ESTER CYCLASE-RELATED"/>
    <property type="match status" value="1"/>
</dbReference>
<dbReference type="GO" id="GO:0046872">
    <property type="term" value="F:metal ion binding"/>
    <property type="evidence" value="ECO:0007669"/>
    <property type="project" value="UniProtKB-KW"/>
</dbReference>
<organism evidence="8 9">
    <name type="scientific">Candidatus Ghiorseimicrobium undicola</name>
    <dbReference type="NCBI Taxonomy" id="1974746"/>
    <lineage>
        <taxon>Bacteria</taxon>
        <taxon>Pseudomonadati</taxon>
        <taxon>Candidatus Omnitrophota</taxon>
        <taxon>Candidatus Ghiorseimicrobium</taxon>
    </lineage>
</organism>
<evidence type="ECO:0000256" key="2">
    <source>
        <dbReference type="ARBA" id="ARBA00022691"/>
    </source>
</evidence>
<keyword evidence="3" id="KW-0479">Metal-binding</keyword>
<comment type="cofactor">
    <cofactor evidence="1">
        <name>[4Fe-4S] cluster</name>
        <dbReference type="ChEBI" id="CHEBI:49883"/>
    </cofactor>
</comment>
<keyword evidence="2" id="KW-0949">S-adenosyl-L-methionine</keyword>